<feature type="repeat" description="ANK" evidence="9">
    <location>
        <begin position="1453"/>
        <end position="1485"/>
    </location>
</feature>
<dbReference type="InterPro" id="IPR010730">
    <property type="entry name" value="HET"/>
</dbReference>
<dbReference type="Pfam" id="PF04389">
    <property type="entry name" value="Peptidase_M28"/>
    <property type="match status" value="1"/>
</dbReference>
<dbReference type="InterPro" id="IPR003137">
    <property type="entry name" value="PA_domain"/>
</dbReference>
<evidence type="ECO:0000256" key="7">
    <source>
        <dbReference type="ARBA" id="ARBA00022801"/>
    </source>
</evidence>
<dbReference type="PANTHER" id="PTHR10622">
    <property type="entry name" value="HET DOMAIN-CONTAINING PROTEIN"/>
    <property type="match status" value="1"/>
</dbReference>
<dbReference type="Pfam" id="PF22939">
    <property type="entry name" value="WHD_GPIID"/>
    <property type="match status" value="1"/>
</dbReference>
<evidence type="ECO:0000259" key="12">
    <source>
        <dbReference type="Pfam" id="PF04389"/>
    </source>
</evidence>
<keyword evidence="7 10" id="KW-0378">Hydrolase</keyword>
<dbReference type="PANTHER" id="PTHR10622:SF13">
    <property type="entry name" value="NACHT DOMAIN-CONTAINING PROTEIN"/>
    <property type="match status" value="1"/>
</dbReference>
<evidence type="ECO:0000256" key="3">
    <source>
        <dbReference type="ARBA" id="ARBA00022670"/>
    </source>
</evidence>
<dbReference type="InterPro" id="IPR002110">
    <property type="entry name" value="Ankyrin_rpt"/>
</dbReference>
<keyword evidence="4 10" id="KW-0479">Metal-binding</keyword>
<keyword evidence="6" id="KW-0677">Repeat</keyword>
<dbReference type="SUPFAM" id="SSF52025">
    <property type="entry name" value="PA domain"/>
    <property type="match status" value="1"/>
</dbReference>
<dbReference type="CDD" id="cd02130">
    <property type="entry name" value="PA_ScAPY_like"/>
    <property type="match status" value="1"/>
</dbReference>
<evidence type="ECO:0000259" key="14">
    <source>
        <dbReference type="Pfam" id="PF22939"/>
    </source>
</evidence>
<dbReference type="Pfam" id="PF13637">
    <property type="entry name" value="Ank_4"/>
    <property type="match status" value="2"/>
</dbReference>
<evidence type="ECO:0000256" key="10">
    <source>
        <dbReference type="RuleBase" id="RU361240"/>
    </source>
</evidence>
<feature type="signal peptide" evidence="10">
    <location>
        <begin position="1"/>
        <end position="18"/>
    </location>
</feature>
<protein>
    <recommendedName>
        <fullName evidence="10">Peptide hydrolase</fullName>
        <ecNumber evidence="10">3.4.-.-</ecNumber>
    </recommendedName>
</protein>
<dbReference type="SUPFAM" id="SSF53187">
    <property type="entry name" value="Zn-dependent exopeptidases"/>
    <property type="match status" value="1"/>
</dbReference>
<keyword evidence="9" id="KW-0040">ANK repeat</keyword>
<feature type="repeat" description="ANK" evidence="9">
    <location>
        <begin position="1354"/>
        <end position="1386"/>
    </location>
</feature>
<dbReference type="GO" id="GO:0046872">
    <property type="term" value="F:metal ion binding"/>
    <property type="evidence" value="ECO:0007669"/>
    <property type="project" value="UniProtKB-KW"/>
</dbReference>
<accession>A0A9Q9DQI1</accession>
<evidence type="ECO:0000256" key="1">
    <source>
        <dbReference type="ARBA" id="ARBA00005957"/>
    </source>
</evidence>
<dbReference type="Pfam" id="PF06985">
    <property type="entry name" value="HET"/>
    <property type="match status" value="1"/>
</dbReference>
<feature type="repeat" description="ANK" evidence="9">
    <location>
        <begin position="1489"/>
        <end position="1518"/>
    </location>
</feature>
<keyword evidence="2" id="KW-0031">Aminopeptidase</keyword>
<dbReference type="GO" id="GO:0004177">
    <property type="term" value="F:aminopeptidase activity"/>
    <property type="evidence" value="ECO:0007669"/>
    <property type="project" value="UniProtKB-KW"/>
</dbReference>
<evidence type="ECO:0000313" key="16">
    <source>
        <dbReference type="EMBL" id="USP74724.1"/>
    </source>
</evidence>
<evidence type="ECO:0000256" key="6">
    <source>
        <dbReference type="ARBA" id="ARBA00022737"/>
    </source>
</evidence>
<dbReference type="InterPro" id="IPR036770">
    <property type="entry name" value="Ankyrin_rpt-contain_sf"/>
</dbReference>
<dbReference type="OrthoDB" id="1577640at2759"/>
<keyword evidence="3 10" id="KW-0645">Protease</keyword>
<comment type="similarity">
    <text evidence="1">Belongs to the peptidase M28 family. M28A subfamily.</text>
</comment>
<reference evidence="16" key="1">
    <citation type="submission" date="2021-12" db="EMBL/GenBank/DDBJ databases">
        <title>Curvularia clavata genome.</title>
        <authorList>
            <person name="Cao Y."/>
        </authorList>
    </citation>
    <scope>NUCLEOTIDE SEQUENCE</scope>
    <source>
        <strain evidence="16">Yc1106</strain>
    </source>
</reference>
<dbReference type="Gene3D" id="1.25.40.20">
    <property type="entry name" value="Ankyrin repeat-containing domain"/>
    <property type="match status" value="1"/>
</dbReference>
<dbReference type="SMART" id="SM00248">
    <property type="entry name" value="ANK"/>
    <property type="match status" value="10"/>
</dbReference>
<dbReference type="Gene3D" id="3.40.630.10">
    <property type="entry name" value="Zn peptidases"/>
    <property type="match status" value="1"/>
</dbReference>
<gene>
    <name evidence="16" type="ORF">yc1106_01998</name>
</gene>
<dbReference type="InterPro" id="IPR007484">
    <property type="entry name" value="Peptidase_M28"/>
</dbReference>
<evidence type="ECO:0000313" key="17">
    <source>
        <dbReference type="Proteomes" id="UP001056012"/>
    </source>
</evidence>
<sequence length="1623" mass="179260">MVFLSGFALCAAVTSASALQIPLLSNNHVLLGHPHGTKPLVNSTELQELISGDRLMTRAKKMYEIAKLGEAEYNHPTRVIGSAGHLGTLSYIYETILELGDYYTISNQTFPAVSGNVFESRLVIGHDVPKSATPMGLTPATKDKEPVHGDLVQVANEGCQESDFPDAVAGNIAFIKRGVCPFGTKSENAGRKGAVAAVVYNYEKDAVSGTLGTPSPDHVATFGLSGEEAEPTLKKLEQGEQIDSIAYIDAEVNQILTVNIIAQTTEGDPENCVMLGAHSDSVTEGPGINDDGSGTMSLLEVATQLTKFNVSNCVRFAWWAGEEEGLLGSDYYVASLSDEENQKIRLFMDYDMMASPNFAYQIYNATNAVNPKGSEELRDLYIKWYEDQGLNYTFIPFDGRSDYDGFIRNGIPGGGIATGAEGIKTEEEVAMFGGKAGDWYDPCYHQLCDDVGNVNVTAWVVNTKLIAHSVATYAQSFKGFPKRELEVAAKSTAYRENVKYHGHLATPGPSADLEATRSSSAARAHRTYPKSMRLLHIAIDGRLRWAKEYIGNEKVPDYAILSHTWAEEEVIFDDLKNLDSADDTSARRKAGWNKIDFCARQTKRDGLDYFWVDTCCIDKSNSQELQEAINSMFRWYQNAKKCYVYLSDVKCNTADAYSEAGRRWKPAFRKSRWFTRGWTLQELLAPASVAFYSKEGELLGDKQSLKDTIHEITGIPVEALSGSRLSDFSVDDRFSWAEQRQTTREEDIAYCLLGIFDICMTLRYTEGKHRAIERLRHKIQKHTKDIEERLGKICSWLSAPDPSTNYHRAHKERQAETGLWLLQNARFTEWKKSAASRLWLYGIPGCGKTILSCTIVEHLLQHCRNDAEMVTAYFYFDFKDKQKQDPELMFCSLLSQLLQRSSTIPKGVDVLFSACNNGQRQPSLHALLEVILQTMQQFTHVYVVLDALDECTQRPELMDALETMAGWQLDRVHLLMTSRKEWDIESSLVSYIKKEDAICLQRDVVDEDIQRYVQQRLSNDKTLTKWNKDVAIRQEIEAALMHGAQGMFRWAVCQLDTLGKCCNRAMLRKSLATLPRTLDQTYDRILCTISEEHCEYAMRILQWLTFSARPLLVEEVAEVVAIDVARDPAFDRDEVLEDPLEALNICSSLVTITTSEVETRLRPAQRIIALAHYSVQEYLVSERIKQGQAKMYSMQESECQNTMMKGSLMYLLQFQQPLSTEVLNASALARYTAEFWISHLQKTRDETEGSQLAMILMSSDNPAYLNWIKLYDLDRPRRKPDLGKSLGGVATPLYYAASFGLNTITGLLLDKGADVNAQGGQRGNALQAASYRGHEQIVKILLDKGANVNAQGGYYGNALQAASYRRHEQVVKILLDKGADVNAQGGYYGNALQAASSGGHEQVVKILLDKGANVNAQGGVLGNALQAASSRGYEQIVKILLDKGADVNAQGGYYGNALQAASFGGHEQVVKILLDKGANVNAQDGLYGNALQAASFGGHEQIVKILLDKGANVNAQGGYYGNALQAASLGGHEQVVKTLLDKGANANAQGGLYGNALQAASFGGHEQIVKILLDKGANANAQGGVLGNALQAASLGGHEQVVKTLLDAGARQAQEDDVVLRAQ</sequence>
<dbReference type="SUPFAM" id="SSF48403">
    <property type="entry name" value="Ankyrin repeat"/>
    <property type="match status" value="1"/>
</dbReference>
<organism evidence="16 17">
    <name type="scientific">Curvularia clavata</name>
    <dbReference type="NCBI Taxonomy" id="95742"/>
    <lineage>
        <taxon>Eukaryota</taxon>
        <taxon>Fungi</taxon>
        <taxon>Dikarya</taxon>
        <taxon>Ascomycota</taxon>
        <taxon>Pezizomycotina</taxon>
        <taxon>Dothideomycetes</taxon>
        <taxon>Pleosporomycetidae</taxon>
        <taxon>Pleosporales</taxon>
        <taxon>Pleosporineae</taxon>
        <taxon>Pleosporaceae</taxon>
        <taxon>Curvularia</taxon>
    </lineage>
</organism>
<keyword evidence="5 10" id="KW-0732">Signal</keyword>
<dbReference type="InterPro" id="IPR046450">
    <property type="entry name" value="PA_dom_sf"/>
</dbReference>
<name>A0A9Q9DQI1_CURCL</name>
<evidence type="ECO:0000259" key="13">
    <source>
        <dbReference type="Pfam" id="PF06985"/>
    </source>
</evidence>
<evidence type="ECO:0000256" key="9">
    <source>
        <dbReference type="PROSITE-ProRule" id="PRU00023"/>
    </source>
</evidence>
<dbReference type="SUPFAM" id="SSF52540">
    <property type="entry name" value="P-loop containing nucleoside triphosphate hydrolases"/>
    <property type="match status" value="1"/>
</dbReference>
<dbReference type="GO" id="GO:0006508">
    <property type="term" value="P:proteolysis"/>
    <property type="evidence" value="ECO:0007669"/>
    <property type="project" value="UniProtKB-KW"/>
</dbReference>
<dbReference type="InterPro" id="IPR027417">
    <property type="entry name" value="P-loop_NTPase"/>
</dbReference>
<evidence type="ECO:0000256" key="2">
    <source>
        <dbReference type="ARBA" id="ARBA00022438"/>
    </source>
</evidence>
<evidence type="ECO:0000259" key="11">
    <source>
        <dbReference type="Pfam" id="PF02225"/>
    </source>
</evidence>
<evidence type="ECO:0000256" key="5">
    <source>
        <dbReference type="ARBA" id="ARBA00022729"/>
    </source>
</evidence>
<dbReference type="Pfam" id="PF24883">
    <property type="entry name" value="NPHP3_N"/>
    <property type="match status" value="1"/>
</dbReference>
<dbReference type="Pfam" id="PF12796">
    <property type="entry name" value="Ank_2"/>
    <property type="match status" value="2"/>
</dbReference>
<dbReference type="Proteomes" id="UP001056012">
    <property type="component" value="Chromosome 2"/>
</dbReference>
<keyword evidence="8 10" id="KW-0862">Zinc</keyword>
<feature type="repeat" description="ANK" evidence="9">
    <location>
        <begin position="1519"/>
        <end position="1551"/>
    </location>
</feature>
<feature type="domain" description="Peptidase M28" evidence="12">
    <location>
        <begin position="259"/>
        <end position="468"/>
    </location>
</feature>
<feature type="repeat" description="ANK" evidence="9">
    <location>
        <begin position="1321"/>
        <end position="1353"/>
    </location>
</feature>
<dbReference type="EC" id="3.4.-.-" evidence="10"/>
<proteinExistence type="inferred from homology"/>
<keyword evidence="17" id="KW-1185">Reference proteome</keyword>
<feature type="repeat" description="ANK" evidence="9">
    <location>
        <begin position="1423"/>
        <end position="1452"/>
    </location>
</feature>
<feature type="domain" description="Heterokaryon incompatibility" evidence="13">
    <location>
        <begin position="558"/>
        <end position="682"/>
    </location>
</feature>
<feature type="repeat" description="ANK" evidence="9">
    <location>
        <begin position="1288"/>
        <end position="1320"/>
    </location>
</feature>
<evidence type="ECO:0000259" key="15">
    <source>
        <dbReference type="Pfam" id="PF24883"/>
    </source>
</evidence>
<feature type="repeat" description="ANK" evidence="9">
    <location>
        <begin position="1555"/>
        <end position="1584"/>
    </location>
</feature>
<feature type="chain" id="PRO_5040544010" description="Peptide hydrolase" evidence="10">
    <location>
        <begin position="19"/>
        <end position="1623"/>
    </location>
</feature>
<feature type="domain" description="PA" evidence="11">
    <location>
        <begin position="147"/>
        <end position="230"/>
    </location>
</feature>
<dbReference type="FunFam" id="3.40.630.10:FF:000093">
    <property type="entry name" value="Peptide hydrolase"/>
    <property type="match status" value="1"/>
</dbReference>
<dbReference type="InterPro" id="IPR056884">
    <property type="entry name" value="NPHP3-like_N"/>
</dbReference>
<dbReference type="InterPro" id="IPR041756">
    <property type="entry name" value="M28_SGAP-like"/>
</dbReference>
<feature type="domain" description="Nephrocystin 3-like N-terminal" evidence="15">
    <location>
        <begin position="817"/>
        <end position="979"/>
    </location>
</feature>
<dbReference type="VEuPathDB" id="FungiDB:yc1106_01998"/>
<dbReference type="InterPro" id="IPR054471">
    <property type="entry name" value="GPIID_WHD"/>
</dbReference>
<dbReference type="EMBL" id="CP089275">
    <property type="protein sequence ID" value="USP74724.1"/>
    <property type="molecule type" value="Genomic_DNA"/>
</dbReference>
<dbReference type="CDD" id="cd03876">
    <property type="entry name" value="M28_SGAP_like"/>
    <property type="match status" value="1"/>
</dbReference>
<dbReference type="PROSITE" id="PS50088">
    <property type="entry name" value="ANK_REPEAT"/>
    <property type="match status" value="9"/>
</dbReference>
<dbReference type="Gene3D" id="3.40.50.300">
    <property type="entry name" value="P-loop containing nucleotide triphosphate hydrolases"/>
    <property type="match status" value="1"/>
</dbReference>
<feature type="domain" description="GPI inositol-deacylase winged helix" evidence="14">
    <location>
        <begin position="1095"/>
        <end position="1184"/>
    </location>
</feature>
<feature type="repeat" description="ANK" evidence="9">
    <location>
        <begin position="1387"/>
        <end position="1419"/>
    </location>
</feature>
<evidence type="ECO:0000256" key="8">
    <source>
        <dbReference type="ARBA" id="ARBA00022833"/>
    </source>
</evidence>
<dbReference type="Gene3D" id="3.50.30.30">
    <property type="match status" value="1"/>
</dbReference>
<dbReference type="Pfam" id="PF02225">
    <property type="entry name" value="PA"/>
    <property type="match status" value="1"/>
</dbReference>
<dbReference type="PROSITE" id="PS50297">
    <property type="entry name" value="ANK_REP_REGION"/>
    <property type="match status" value="7"/>
</dbReference>
<evidence type="ECO:0000256" key="4">
    <source>
        <dbReference type="ARBA" id="ARBA00022723"/>
    </source>
</evidence>